<reference evidence="2 3" key="1">
    <citation type="submission" date="2016-08" db="EMBL/GenBank/DDBJ databases">
        <title>New Insights into Marine Group III Euryarchaeota, from dark to light.</title>
        <authorList>
            <person name="Haro-Moreno J.M."/>
            <person name="Rodriguez-Valera F."/>
            <person name="Lopez-Garcia P."/>
            <person name="Moreira D."/>
            <person name="Martin-Cuadrado A.B."/>
        </authorList>
    </citation>
    <scope>NUCLEOTIDE SEQUENCE [LARGE SCALE GENOMIC DNA]</scope>
    <source>
        <strain evidence="2">CG-Epi2</strain>
    </source>
</reference>
<comment type="caution">
    <text evidence="2">The sequence shown here is derived from an EMBL/GenBank/DDBJ whole genome shotgun (WGS) entry which is preliminary data.</text>
</comment>
<keyword evidence="1" id="KW-0812">Transmembrane</keyword>
<feature type="transmembrane region" description="Helical" evidence="1">
    <location>
        <begin position="70"/>
        <end position="88"/>
    </location>
</feature>
<keyword evidence="1" id="KW-1133">Transmembrane helix</keyword>
<sequence length="103" mass="11807">MDITEYWKTIIGITLGLSFLVFGLAFWNSATADDYTSHLNDKTYTIDSCQQYMDFGLISDRDKCLQKREIGGAFIGSGILVLWATIYLNKDYLEKIMKDNNML</sequence>
<dbReference type="AlphaFoldDB" id="A0A1J5TQ34"/>
<feature type="transmembrane region" description="Helical" evidence="1">
    <location>
        <begin position="6"/>
        <end position="27"/>
    </location>
</feature>
<name>A0A1J5TQ34_9ARCH</name>
<evidence type="ECO:0000313" key="2">
    <source>
        <dbReference type="EMBL" id="OIR22307.1"/>
    </source>
</evidence>
<evidence type="ECO:0000256" key="1">
    <source>
        <dbReference type="SAM" id="Phobius"/>
    </source>
</evidence>
<organism evidence="2 3">
    <name type="scientific">Marine Group III euryarchaeote CG-Epi2</name>
    <dbReference type="NCBI Taxonomy" id="1888996"/>
    <lineage>
        <taxon>Archaea</taxon>
        <taxon>Methanobacteriati</taxon>
        <taxon>Thermoplasmatota</taxon>
        <taxon>Thermoplasmata</taxon>
        <taxon>Candidatus Thermoprofundales</taxon>
    </lineage>
</organism>
<protein>
    <submittedName>
        <fullName evidence="2">Uncharacterized protein</fullName>
    </submittedName>
</protein>
<dbReference type="EMBL" id="MIYZ01000018">
    <property type="protein sequence ID" value="OIR22307.1"/>
    <property type="molecule type" value="Genomic_DNA"/>
</dbReference>
<dbReference type="Proteomes" id="UP000183615">
    <property type="component" value="Unassembled WGS sequence"/>
</dbReference>
<accession>A0A1J5TQ34</accession>
<evidence type="ECO:0000313" key="3">
    <source>
        <dbReference type="Proteomes" id="UP000183615"/>
    </source>
</evidence>
<keyword evidence="1" id="KW-0472">Membrane</keyword>
<proteinExistence type="predicted"/>
<gene>
    <name evidence="2" type="ORF">BET99_04750</name>
</gene>